<gene>
    <name evidence="1" type="ORF">HMPREF1563_0277</name>
</gene>
<comment type="caution">
    <text evidence="1">The sequence shown here is derived from an EMBL/GenBank/DDBJ whole genome shotgun (WGS) entry which is preliminary data.</text>
</comment>
<reference evidence="1 2" key="1">
    <citation type="submission" date="2014-01" db="EMBL/GenBank/DDBJ databases">
        <authorList>
            <person name="Durkin A.S."/>
            <person name="McCorrison J."/>
            <person name="Torralba M."/>
            <person name="Gillis M."/>
            <person name="Haft D.H."/>
            <person name="Methe B."/>
            <person name="Sutton G."/>
            <person name="Nelson K.E."/>
        </authorList>
    </citation>
    <scope>NUCLEOTIDE SEQUENCE [LARGE SCALE GENOMIC DNA]</scope>
    <source>
        <strain evidence="1 2">205/92</strain>
    </source>
</reference>
<dbReference type="EMBL" id="JALD01000038">
    <property type="protein sequence ID" value="EUD11678.1"/>
    <property type="molecule type" value="Genomic_DNA"/>
</dbReference>
<dbReference type="InterPro" id="IPR004959">
    <property type="entry name" value="Bac_effector_IpgB-like"/>
</dbReference>
<dbReference type="AlphaFoldDB" id="A0AAV3M790"/>
<evidence type="ECO:0000313" key="1">
    <source>
        <dbReference type="EMBL" id="EUD11678.1"/>
    </source>
</evidence>
<dbReference type="RefSeq" id="WP_036961036.1">
    <property type="nucleotide sequence ID" value="NZ_JALD01000038.1"/>
</dbReference>
<sequence>MFSSIGQSTCRMVNNPCIRAAAEISFKQERNSGGILSRLFGVRREMLSVQVNNRNVNINITKVNKEVDKAILHSGVHKPSWFCQETVTHLSAEVNKTIDRTCHQQAKNISTIQKERIFAHLSNRLASGVKLDSRCTQSSIGHILRNSSYVTHKLENLVSSRDMSSHEKNEIKNIVTSKLTDIVFEDKFGGVSVEQLRKDATREVETQLKRYSAPF</sequence>
<accession>A0AAV3M790</accession>
<organism evidence="1 2">
    <name type="scientific">Providencia alcalifaciens 205/92</name>
    <dbReference type="NCBI Taxonomy" id="1256988"/>
    <lineage>
        <taxon>Bacteria</taxon>
        <taxon>Pseudomonadati</taxon>
        <taxon>Pseudomonadota</taxon>
        <taxon>Gammaproteobacteria</taxon>
        <taxon>Enterobacterales</taxon>
        <taxon>Morganellaceae</taxon>
        <taxon>Providencia</taxon>
    </lineage>
</organism>
<dbReference type="Proteomes" id="UP000022311">
    <property type="component" value="Unassembled WGS sequence"/>
</dbReference>
<dbReference type="Pfam" id="PF03278">
    <property type="entry name" value="IpaB_EvcA"/>
    <property type="match status" value="1"/>
</dbReference>
<protein>
    <submittedName>
        <fullName evidence="1">IpaB/EvcA family protein</fullName>
    </submittedName>
</protein>
<evidence type="ECO:0000313" key="2">
    <source>
        <dbReference type="Proteomes" id="UP000022311"/>
    </source>
</evidence>
<name>A0AAV3M790_9GAMM</name>
<proteinExistence type="predicted"/>
<dbReference type="Gene3D" id="1.10.4120.20">
    <property type="match status" value="1"/>
</dbReference>